<reference evidence="2 3" key="1">
    <citation type="journal article" date="2023" name="bioRxiv">
        <title>High-quality genome assemblies of four members of thePodospora anserinaspecies complex.</title>
        <authorList>
            <person name="Ament-Velasquez S.L."/>
            <person name="Vogan A.A."/>
            <person name="Wallerman O."/>
            <person name="Hartmann F."/>
            <person name="Gautier V."/>
            <person name="Silar P."/>
            <person name="Giraud T."/>
            <person name="Johannesson H."/>
        </authorList>
    </citation>
    <scope>NUCLEOTIDE SEQUENCE [LARGE SCALE GENOMIC DNA]</scope>
    <source>
        <strain evidence="2 3">CBS 415.72m</strain>
    </source>
</reference>
<dbReference type="EMBL" id="JAFFHA010000005">
    <property type="protein sequence ID" value="KAK4655362.1"/>
    <property type="molecule type" value="Genomic_DNA"/>
</dbReference>
<dbReference type="PANTHER" id="PTHR38117">
    <property type="entry name" value="NACHT AND WD40 DOMAIN PROTEIN"/>
    <property type="match status" value="1"/>
</dbReference>
<dbReference type="Proteomes" id="UP001323405">
    <property type="component" value="Unassembled WGS sequence"/>
</dbReference>
<dbReference type="GeneID" id="87903075"/>
<feature type="domain" description="DUF7053" evidence="1">
    <location>
        <begin position="14"/>
        <end position="182"/>
    </location>
</feature>
<dbReference type="Pfam" id="PF23155">
    <property type="entry name" value="DUF7053"/>
    <property type="match status" value="1"/>
</dbReference>
<evidence type="ECO:0000313" key="3">
    <source>
        <dbReference type="Proteomes" id="UP001323405"/>
    </source>
</evidence>
<dbReference type="RefSeq" id="XP_062744337.1">
    <property type="nucleotide sequence ID" value="XM_062883473.1"/>
</dbReference>
<gene>
    <name evidence="2" type="ORF">QC762_0049230</name>
</gene>
<sequence>MTATNTHTPTLSVITRVPIPARVDPKAVLASLHAYEPLIKANPYVAHFEQRHLDVSEVVDDPLFLESGTKLQAFIVVDRVPVIPGLGAWGTKEVGIPCVMQSFDHGVRVRANAQAGVVVRSSYEVRRRGEVQDGPDLLLGPGDEGEWELVEIAGIDCNFFVKHFVRSRFSSAHQEILQRVVDGVARKTDAAAAGVNTGPAVADAGTPAEALPVVSSPFPAPTTF</sequence>
<dbReference type="InterPro" id="IPR055481">
    <property type="entry name" value="DUF7053"/>
</dbReference>
<proteinExistence type="predicted"/>
<organism evidence="2 3">
    <name type="scientific">Podospora pseudocomata</name>
    <dbReference type="NCBI Taxonomy" id="2093779"/>
    <lineage>
        <taxon>Eukaryota</taxon>
        <taxon>Fungi</taxon>
        <taxon>Dikarya</taxon>
        <taxon>Ascomycota</taxon>
        <taxon>Pezizomycotina</taxon>
        <taxon>Sordariomycetes</taxon>
        <taxon>Sordariomycetidae</taxon>
        <taxon>Sordariales</taxon>
        <taxon>Podosporaceae</taxon>
        <taxon>Podospora</taxon>
    </lineage>
</organism>
<name>A0ABR0GHX4_9PEZI</name>
<dbReference type="PANTHER" id="PTHR38117:SF1">
    <property type="entry name" value="DUF3074 DOMAIN-CONTAINING PROTEIN"/>
    <property type="match status" value="1"/>
</dbReference>
<keyword evidence="3" id="KW-1185">Reference proteome</keyword>
<accession>A0ABR0GHX4</accession>
<comment type="caution">
    <text evidence="2">The sequence shown here is derived from an EMBL/GenBank/DDBJ whole genome shotgun (WGS) entry which is preliminary data.</text>
</comment>
<protein>
    <recommendedName>
        <fullName evidence="1">DUF7053 domain-containing protein</fullName>
    </recommendedName>
</protein>
<evidence type="ECO:0000313" key="2">
    <source>
        <dbReference type="EMBL" id="KAK4655362.1"/>
    </source>
</evidence>
<evidence type="ECO:0000259" key="1">
    <source>
        <dbReference type="Pfam" id="PF23155"/>
    </source>
</evidence>